<dbReference type="SUPFAM" id="SSF52317">
    <property type="entry name" value="Class I glutamine amidotransferase-like"/>
    <property type="match status" value="1"/>
</dbReference>
<dbReference type="InterPro" id="IPR029062">
    <property type="entry name" value="Class_I_gatase-like"/>
</dbReference>
<gene>
    <name evidence="5" type="primary">pepE</name>
    <name evidence="5" type="ordered locus">BAV1406</name>
</gene>
<keyword evidence="6" id="KW-1185">Reference proteome</keyword>
<dbReference type="GO" id="GO:0008236">
    <property type="term" value="F:serine-type peptidase activity"/>
    <property type="evidence" value="ECO:0007669"/>
    <property type="project" value="UniProtKB-KW"/>
</dbReference>
<dbReference type="PANTHER" id="PTHR20842">
    <property type="entry name" value="PROTEASE S51 ALPHA-ASPARTYL DIPEPTIDASE"/>
    <property type="match status" value="1"/>
</dbReference>
<dbReference type="EC" id="3.4.13.21" evidence="5"/>
<dbReference type="Pfam" id="PF03575">
    <property type="entry name" value="Peptidase_S51"/>
    <property type="match status" value="1"/>
</dbReference>
<accession>Q2L2L0</accession>
<sequence>MMNALLLSNSSSDAGYLTHAQPWLAEFTTMLTGDGPALFVPFAGVGRSWDDYTQQVADALLPAGIAIRGLHHEADPACALAEARLIIVGGGNTFHLLRELRRRGLLSLIAERVRAGQAGYVGWSAGANIAGPTLCTTNDMPIVDPGGFDALGLVPFQINPHYTKAHPAGHRGETRDQRLAEFCAVQPERQVVALPEGDALRVDGRGLALLGAHDAYLFQGASAPRVLTPGRIALV</sequence>
<name>Q2L2L0_BORA1</name>
<evidence type="ECO:0000256" key="4">
    <source>
        <dbReference type="ARBA" id="ARBA00022825"/>
    </source>
</evidence>
<dbReference type="CDD" id="cd03146">
    <property type="entry name" value="GAT1_Peptidase_E"/>
    <property type="match status" value="1"/>
</dbReference>
<dbReference type="MEROPS" id="S51.001"/>
<reference evidence="5 6" key="1">
    <citation type="journal article" date="2006" name="J. Bacteriol.">
        <title>Comparison of the genome sequence of the poultry pathogen Bordetella avium with those of B. bronchiseptica, B. pertussis, and B. parapertussis reveals extensive diversity in surface structures associated with host interaction.</title>
        <authorList>
            <person name="Sebaihia M."/>
            <person name="Preston A."/>
            <person name="Maskell D.J."/>
            <person name="Kuzmiak H."/>
            <person name="Connell T.D."/>
            <person name="King N.D."/>
            <person name="Orndorff P.E."/>
            <person name="Miyamoto D.M."/>
            <person name="Thomson N.R."/>
            <person name="Harris D."/>
            <person name="Goble A."/>
            <person name="Lord A."/>
            <person name="Murphy L."/>
            <person name="Quail M.A."/>
            <person name="Rutter S."/>
            <person name="Squares R."/>
            <person name="Squares S."/>
            <person name="Woodward J."/>
            <person name="Parkhill J."/>
            <person name="Temple L.M."/>
        </authorList>
    </citation>
    <scope>NUCLEOTIDE SEQUENCE [LARGE SCALE GENOMIC DNA]</scope>
    <source>
        <strain evidence="5 6">197N</strain>
    </source>
</reference>
<evidence type="ECO:0000256" key="2">
    <source>
        <dbReference type="ARBA" id="ARBA00022670"/>
    </source>
</evidence>
<evidence type="ECO:0000256" key="3">
    <source>
        <dbReference type="ARBA" id="ARBA00022801"/>
    </source>
</evidence>
<proteinExistence type="inferred from homology"/>
<dbReference type="STRING" id="360910.BAV1406"/>
<dbReference type="PANTHER" id="PTHR20842:SF0">
    <property type="entry name" value="ALPHA-ASPARTYL DIPEPTIDASE"/>
    <property type="match status" value="1"/>
</dbReference>
<keyword evidence="2" id="KW-0645">Protease</keyword>
<dbReference type="Gene3D" id="3.40.50.880">
    <property type="match status" value="1"/>
</dbReference>
<dbReference type="EMBL" id="AM167904">
    <property type="protein sequence ID" value="CAJ49015.1"/>
    <property type="molecule type" value="Genomic_DNA"/>
</dbReference>
<keyword evidence="4" id="KW-0720">Serine protease</keyword>
<dbReference type="AlphaFoldDB" id="Q2L2L0"/>
<evidence type="ECO:0000313" key="5">
    <source>
        <dbReference type="EMBL" id="CAJ49015.1"/>
    </source>
</evidence>
<protein>
    <submittedName>
        <fullName evidence="5">Peptidase E</fullName>
        <ecNumber evidence="5">3.4.13.21</ecNumber>
    </submittedName>
</protein>
<evidence type="ECO:0000256" key="1">
    <source>
        <dbReference type="ARBA" id="ARBA00006534"/>
    </source>
</evidence>
<comment type="similarity">
    <text evidence="1">Belongs to the peptidase S51 family.</text>
</comment>
<dbReference type="GO" id="GO:0016805">
    <property type="term" value="F:dipeptidase activity"/>
    <property type="evidence" value="ECO:0007669"/>
    <property type="project" value="UniProtKB-KW"/>
</dbReference>
<dbReference type="InterPro" id="IPR005320">
    <property type="entry name" value="Peptidase_S51"/>
</dbReference>
<organism evidence="5 6">
    <name type="scientific">Bordetella avium (strain 197N)</name>
    <dbReference type="NCBI Taxonomy" id="360910"/>
    <lineage>
        <taxon>Bacteria</taxon>
        <taxon>Pseudomonadati</taxon>
        <taxon>Pseudomonadota</taxon>
        <taxon>Betaproteobacteria</taxon>
        <taxon>Burkholderiales</taxon>
        <taxon>Alcaligenaceae</taxon>
        <taxon>Bordetella</taxon>
    </lineage>
</organism>
<dbReference type="HOGENOM" id="CLU_071689_0_0_4"/>
<dbReference type="eggNOG" id="COG3340">
    <property type="taxonomic scope" value="Bacteria"/>
</dbReference>
<dbReference type="Proteomes" id="UP000001977">
    <property type="component" value="Chromosome"/>
</dbReference>
<dbReference type="KEGG" id="bav:BAV1406"/>
<keyword evidence="3 5" id="KW-0378">Hydrolase</keyword>
<evidence type="ECO:0000313" key="6">
    <source>
        <dbReference type="Proteomes" id="UP000001977"/>
    </source>
</evidence>
<dbReference type="GO" id="GO:0006508">
    <property type="term" value="P:proteolysis"/>
    <property type="evidence" value="ECO:0007669"/>
    <property type="project" value="UniProtKB-KW"/>
</dbReference>
<keyword evidence="5" id="KW-0224">Dipeptidase</keyword>
<dbReference type="NCBIfam" id="NF003642">
    <property type="entry name" value="PRK05282.1"/>
    <property type="match status" value="1"/>
</dbReference>